<keyword evidence="4 5" id="KW-0472">Membrane</keyword>
<name>A0ABT1L3C8_9GAMM</name>
<comment type="caution">
    <text evidence="6">The sequence shown here is derived from an EMBL/GenBank/DDBJ whole genome shotgun (WGS) entry which is preliminary data.</text>
</comment>
<keyword evidence="1" id="KW-1003">Cell membrane</keyword>
<keyword evidence="7" id="KW-1185">Reference proteome</keyword>
<dbReference type="Proteomes" id="UP001320768">
    <property type="component" value="Unassembled WGS sequence"/>
</dbReference>
<reference evidence="6 7" key="1">
    <citation type="journal article" date="2022" name="Nat. Microbiol.">
        <title>The microbiome of a bacterivorous marine choanoflagellate contains a resource-demanding obligate bacterial associate.</title>
        <authorList>
            <person name="Needham D.M."/>
            <person name="Poirier C."/>
            <person name="Bachy C."/>
            <person name="George E.E."/>
            <person name="Wilken S."/>
            <person name="Yung C.C.M."/>
            <person name="Limardo A.J."/>
            <person name="Morando M."/>
            <person name="Sudek L."/>
            <person name="Malmstrom R.R."/>
            <person name="Keeling P.J."/>
            <person name="Santoro A.E."/>
            <person name="Worden A.Z."/>
        </authorList>
    </citation>
    <scope>NUCLEOTIDE SEQUENCE [LARGE SCALE GENOMIC DNA]</scope>
    <source>
        <strain evidence="6 7">Comchoano-2</strain>
    </source>
</reference>
<dbReference type="PANTHER" id="PTHR36917:SF1">
    <property type="entry name" value="INNER MEMBRANE-SPANNING PROTEIN YCIB"/>
    <property type="match status" value="1"/>
</dbReference>
<dbReference type="InterPro" id="IPR006008">
    <property type="entry name" value="YciB"/>
</dbReference>
<evidence type="ECO:0000256" key="3">
    <source>
        <dbReference type="ARBA" id="ARBA00022989"/>
    </source>
</evidence>
<dbReference type="EMBL" id="JAKUDN010000001">
    <property type="protein sequence ID" value="MCP8351729.1"/>
    <property type="molecule type" value="Genomic_DNA"/>
</dbReference>
<evidence type="ECO:0000256" key="5">
    <source>
        <dbReference type="SAM" id="Phobius"/>
    </source>
</evidence>
<evidence type="ECO:0000313" key="7">
    <source>
        <dbReference type="Proteomes" id="UP001320768"/>
    </source>
</evidence>
<feature type="transmembrane region" description="Helical" evidence="5">
    <location>
        <begin position="12"/>
        <end position="42"/>
    </location>
</feature>
<feature type="transmembrane region" description="Helical" evidence="5">
    <location>
        <begin position="121"/>
        <end position="137"/>
    </location>
</feature>
<keyword evidence="2 5" id="KW-0812">Transmembrane</keyword>
<dbReference type="PANTHER" id="PTHR36917">
    <property type="entry name" value="INTRACELLULAR SEPTATION PROTEIN A-RELATED"/>
    <property type="match status" value="1"/>
</dbReference>
<dbReference type="RefSeq" id="WP_258568844.1">
    <property type="nucleotide sequence ID" value="NZ_JAKUDN010000001.1"/>
</dbReference>
<keyword evidence="3 5" id="KW-1133">Transmembrane helix</keyword>
<proteinExistence type="predicted"/>
<dbReference type="Pfam" id="PF04279">
    <property type="entry name" value="IspA"/>
    <property type="match status" value="1"/>
</dbReference>
<accession>A0ABT1L3C8</accession>
<evidence type="ECO:0000313" key="6">
    <source>
        <dbReference type="EMBL" id="MCP8351729.1"/>
    </source>
</evidence>
<evidence type="ECO:0000256" key="1">
    <source>
        <dbReference type="ARBA" id="ARBA00022475"/>
    </source>
</evidence>
<feature type="transmembrane region" description="Helical" evidence="5">
    <location>
        <begin position="78"/>
        <end position="95"/>
    </location>
</feature>
<gene>
    <name evidence="6" type="ORF">MKS91_00255</name>
</gene>
<protein>
    <submittedName>
        <fullName evidence="6">Septation protein IspZ</fullName>
    </submittedName>
</protein>
<evidence type="ECO:0000256" key="2">
    <source>
        <dbReference type="ARBA" id="ARBA00022692"/>
    </source>
</evidence>
<evidence type="ECO:0000256" key="4">
    <source>
        <dbReference type="ARBA" id="ARBA00023136"/>
    </source>
</evidence>
<organism evidence="6 7">
    <name type="scientific">Candidatus Synchoanobacter obligatus</name>
    <dbReference type="NCBI Taxonomy" id="2919597"/>
    <lineage>
        <taxon>Bacteria</taxon>
        <taxon>Pseudomonadati</taxon>
        <taxon>Pseudomonadota</taxon>
        <taxon>Gammaproteobacteria</taxon>
        <taxon>Candidatus Comchoanobacterales</taxon>
        <taxon>Candidatus Comchoanobacteraceae</taxon>
        <taxon>Candidatus Synchoanobacter</taxon>
    </lineage>
</organism>
<sequence length="178" mass="20204">MKQSYDFITLFLFFACYYLYGLMIATGVLVAGTVVTTIVSYAQKPQPLKAYTSPLLIIFLGSLTLLTKNPLFLVWKPTIMYLATSGAVLTGRIFYQTSLIERSLKLVNICVQDYPWKNLDYGLALLFSLLAIANLFVYKTFGLDIWVQYKIYSLLGIMTILMPIFIHIESKVVKHEAS</sequence>
<feature type="transmembrane region" description="Helical" evidence="5">
    <location>
        <begin position="149"/>
        <end position="168"/>
    </location>
</feature>
<feature type="transmembrane region" description="Helical" evidence="5">
    <location>
        <begin position="48"/>
        <end position="66"/>
    </location>
</feature>